<dbReference type="Proteomes" id="UP000013251">
    <property type="component" value="Unassembled WGS sequence"/>
</dbReference>
<dbReference type="AlphaFoldDB" id="N9DRT9"/>
<gene>
    <name evidence="1" type="ORF">F938_00459</name>
</gene>
<keyword evidence="2" id="KW-1185">Reference proteome</keyword>
<organism evidence="1 2">
    <name type="scientific">Acinetobacter bereziniae LMG 1003 = CIP 70.12</name>
    <dbReference type="NCBI Taxonomy" id="981324"/>
    <lineage>
        <taxon>Bacteria</taxon>
        <taxon>Pseudomonadati</taxon>
        <taxon>Pseudomonadota</taxon>
        <taxon>Gammaproteobacteria</taxon>
        <taxon>Moraxellales</taxon>
        <taxon>Moraxellaceae</taxon>
        <taxon>Acinetobacter</taxon>
    </lineage>
</organism>
<evidence type="ECO:0000313" key="1">
    <source>
        <dbReference type="EMBL" id="ENW00943.1"/>
    </source>
</evidence>
<proteinExistence type="predicted"/>
<dbReference type="RefSeq" id="WP_005029070.1">
    <property type="nucleotide sequence ID" value="NZ_KB849755.1"/>
</dbReference>
<protein>
    <submittedName>
        <fullName evidence="1">Uncharacterized protein</fullName>
    </submittedName>
</protein>
<reference evidence="1 2" key="1">
    <citation type="submission" date="2013-02" db="EMBL/GenBank/DDBJ databases">
        <title>The Genome Sequence of Acinetobacter bereziniae CIP 70.12.</title>
        <authorList>
            <consortium name="The Broad Institute Genome Sequencing Platform"/>
            <consortium name="The Broad Institute Genome Sequencing Center for Infectious Disease"/>
            <person name="Cerqueira G."/>
            <person name="Feldgarden M."/>
            <person name="Courvalin P."/>
            <person name="Perichon B."/>
            <person name="Grillot-Courvalin C."/>
            <person name="Clermont D."/>
            <person name="Rocha E."/>
            <person name="Yoon E.-J."/>
            <person name="Nemec A."/>
            <person name="Walker B."/>
            <person name="Young S.K."/>
            <person name="Zeng Q."/>
            <person name="Gargeya S."/>
            <person name="Fitzgerald M."/>
            <person name="Haas B."/>
            <person name="Abouelleil A."/>
            <person name="Alvarado L."/>
            <person name="Arachchi H.M."/>
            <person name="Berlin A.M."/>
            <person name="Chapman S.B."/>
            <person name="Dewar J."/>
            <person name="Goldberg J."/>
            <person name="Griggs A."/>
            <person name="Gujja S."/>
            <person name="Hansen M."/>
            <person name="Howarth C."/>
            <person name="Imamovic A."/>
            <person name="Larimer J."/>
            <person name="McCowan C."/>
            <person name="Murphy C."/>
            <person name="Neiman D."/>
            <person name="Pearson M."/>
            <person name="Priest M."/>
            <person name="Roberts A."/>
            <person name="Saif S."/>
            <person name="Shea T."/>
            <person name="Sisk P."/>
            <person name="Sykes S."/>
            <person name="Wortman J."/>
            <person name="Nusbaum C."/>
            <person name="Birren B."/>
        </authorList>
    </citation>
    <scope>NUCLEOTIDE SEQUENCE [LARGE SCALE GENOMIC DNA]</scope>
    <source>
        <strain evidence="1 2">CIP 70.12</strain>
    </source>
</reference>
<sequence>METVSFICLLTLSIFGCDNSEQISPERQHLIEKFQEVDLKMTMYLATLAGPSTPLEERKKVICEDFPVTYEQEYLPISLKLADPKDLNTSKDLQKTIDSYKARYNIDC</sequence>
<name>N9DRT9_ACIBZ</name>
<comment type="caution">
    <text evidence="1">The sequence shown here is derived from an EMBL/GenBank/DDBJ whole genome shotgun (WGS) entry which is preliminary data.</text>
</comment>
<dbReference type="OrthoDB" id="6713526at2"/>
<dbReference type="EMBL" id="APQG01000012">
    <property type="protein sequence ID" value="ENW00943.1"/>
    <property type="molecule type" value="Genomic_DNA"/>
</dbReference>
<dbReference type="HOGENOM" id="CLU_142672_0_0_6"/>
<evidence type="ECO:0000313" key="2">
    <source>
        <dbReference type="Proteomes" id="UP000013251"/>
    </source>
</evidence>
<accession>N9DRT9</accession>